<feature type="compositionally biased region" description="Polar residues" evidence="6">
    <location>
        <begin position="604"/>
        <end position="618"/>
    </location>
</feature>
<dbReference type="GO" id="GO:0005524">
    <property type="term" value="F:ATP binding"/>
    <property type="evidence" value="ECO:0007669"/>
    <property type="project" value="UniProtKB-KW"/>
</dbReference>
<evidence type="ECO:0000256" key="2">
    <source>
        <dbReference type="ARBA" id="ARBA00022679"/>
    </source>
</evidence>
<keyword evidence="4" id="KW-0418">Kinase</keyword>
<evidence type="ECO:0000313" key="9">
    <source>
        <dbReference type="Proteomes" id="UP000265427"/>
    </source>
</evidence>
<dbReference type="VEuPathDB" id="FungiDB:H257_10446"/>
<keyword evidence="2" id="KW-0808">Transferase</keyword>
<feature type="region of interest" description="Disordered" evidence="6">
    <location>
        <begin position="488"/>
        <end position="515"/>
    </location>
</feature>
<dbReference type="VEuPathDB" id="FungiDB:H257_10445"/>
<reference evidence="8 9" key="1">
    <citation type="submission" date="2018-08" db="EMBL/GenBank/DDBJ databases">
        <title>Aphanomyces genome sequencing and annotation.</title>
        <authorList>
            <person name="Minardi D."/>
            <person name="Oidtmann B."/>
            <person name="Van Der Giezen M."/>
            <person name="Studholme D.J."/>
        </authorList>
    </citation>
    <scope>NUCLEOTIDE SEQUENCE [LARGE SCALE GENOMIC DNA]</scope>
    <source>
        <strain evidence="8 9">Kv</strain>
    </source>
</reference>
<feature type="compositionally biased region" description="Polar residues" evidence="6">
    <location>
        <begin position="568"/>
        <end position="582"/>
    </location>
</feature>
<feature type="region of interest" description="Disordered" evidence="6">
    <location>
        <begin position="649"/>
        <end position="672"/>
    </location>
</feature>
<feature type="region of interest" description="Disordered" evidence="6">
    <location>
        <begin position="568"/>
        <end position="637"/>
    </location>
</feature>
<dbReference type="GO" id="GO:0005634">
    <property type="term" value="C:nucleus"/>
    <property type="evidence" value="ECO:0007669"/>
    <property type="project" value="TreeGrafter"/>
</dbReference>
<dbReference type="GO" id="GO:0004674">
    <property type="term" value="F:protein serine/threonine kinase activity"/>
    <property type="evidence" value="ECO:0007669"/>
    <property type="project" value="UniProtKB-KW"/>
</dbReference>
<evidence type="ECO:0000256" key="5">
    <source>
        <dbReference type="ARBA" id="ARBA00022840"/>
    </source>
</evidence>
<keyword evidence="5" id="KW-0067">ATP-binding</keyword>
<keyword evidence="1" id="KW-0723">Serine/threonine-protein kinase</keyword>
<dbReference type="SUPFAM" id="SSF56112">
    <property type="entry name" value="Protein kinase-like (PK-like)"/>
    <property type="match status" value="1"/>
</dbReference>
<accession>A0A397A834</accession>
<evidence type="ECO:0000256" key="1">
    <source>
        <dbReference type="ARBA" id="ARBA00022527"/>
    </source>
</evidence>
<dbReference type="AlphaFoldDB" id="A0A397A834"/>
<dbReference type="EMBL" id="QUSZ01007698">
    <property type="protein sequence ID" value="RHY01807.1"/>
    <property type="molecule type" value="Genomic_DNA"/>
</dbReference>
<dbReference type="PANTHER" id="PTHR24345:SF91">
    <property type="entry name" value="SERINE_THREONINE-PROTEIN KINASE PLK4"/>
    <property type="match status" value="1"/>
</dbReference>
<organism evidence="8 9">
    <name type="scientific">Aphanomyces astaci</name>
    <name type="common">Crayfish plague agent</name>
    <dbReference type="NCBI Taxonomy" id="112090"/>
    <lineage>
        <taxon>Eukaryota</taxon>
        <taxon>Sar</taxon>
        <taxon>Stramenopiles</taxon>
        <taxon>Oomycota</taxon>
        <taxon>Saprolegniomycetes</taxon>
        <taxon>Saprolegniales</taxon>
        <taxon>Verrucalvaceae</taxon>
        <taxon>Aphanomyces</taxon>
    </lineage>
</organism>
<gene>
    <name evidence="8" type="ORF">DYB36_009283</name>
</gene>
<dbReference type="InterPro" id="IPR011009">
    <property type="entry name" value="Kinase-like_dom_sf"/>
</dbReference>
<evidence type="ECO:0000313" key="8">
    <source>
        <dbReference type="EMBL" id="RHY01807.1"/>
    </source>
</evidence>
<feature type="domain" description="Protein kinase" evidence="7">
    <location>
        <begin position="4"/>
        <end position="278"/>
    </location>
</feature>
<feature type="region of interest" description="Disordered" evidence="6">
    <location>
        <begin position="409"/>
        <end position="473"/>
    </location>
</feature>
<feature type="compositionally biased region" description="Low complexity" evidence="6">
    <location>
        <begin position="590"/>
        <end position="603"/>
    </location>
</feature>
<dbReference type="InterPro" id="IPR000719">
    <property type="entry name" value="Prot_kinase_dom"/>
</dbReference>
<protein>
    <recommendedName>
        <fullName evidence="7">Protein kinase domain-containing protein</fullName>
    </recommendedName>
</protein>
<dbReference type="Gene3D" id="1.10.510.10">
    <property type="entry name" value="Transferase(Phosphotransferase) domain 1"/>
    <property type="match status" value="1"/>
</dbReference>
<proteinExistence type="predicted"/>
<feature type="compositionally biased region" description="Polar residues" evidence="6">
    <location>
        <begin position="454"/>
        <end position="472"/>
    </location>
</feature>
<dbReference type="Pfam" id="PF00069">
    <property type="entry name" value="Pkinase"/>
    <property type="match status" value="1"/>
</dbReference>
<evidence type="ECO:0000256" key="6">
    <source>
        <dbReference type="SAM" id="MobiDB-lite"/>
    </source>
</evidence>
<evidence type="ECO:0000256" key="3">
    <source>
        <dbReference type="ARBA" id="ARBA00022741"/>
    </source>
</evidence>
<dbReference type="PROSITE" id="PS50011">
    <property type="entry name" value="PROTEIN_KINASE_DOM"/>
    <property type="match status" value="1"/>
</dbReference>
<comment type="caution">
    <text evidence="8">The sequence shown here is derived from an EMBL/GenBank/DDBJ whole genome shotgun (WGS) entry which is preliminary data.</text>
</comment>
<evidence type="ECO:0000256" key="4">
    <source>
        <dbReference type="ARBA" id="ARBA00022777"/>
    </source>
</evidence>
<feature type="compositionally biased region" description="Polar residues" evidence="6">
    <location>
        <begin position="663"/>
        <end position="672"/>
    </location>
</feature>
<keyword evidence="3" id="KW-0547">Nucleotide-binding</keyword>
<sequence>MDQFPVLKRMADAIYGEVLLCRDAVTLDIVAVKKIYMHRAARRHSDVQKHAVHEDVLFELDVNQRVQLAGGHPHICRLRHHFTYVDTAMSHPILAMVFDYCPHGELLTTLSSSKRFTEQVALRYVAQIAQAIDFLHLLHIAHRDISLENILLDDAHRAKLCDFGLACDDRMVKTEPVGKLLYMAPEVLSGEEYAPAQADMWSLGVALFTMAVGHYPFHQASMHDPFYSVFARVGLSSLLRRHGVGHISVELQSLLEKLLHVNPDQRIQCQHLLAHPLVEPFVDDDADTTSFSTVSLEDERSKAVAVKDIRVCHGGVTWELEGTINETLLTDLFELDRRLLRRPSALCLVTPGKVMVVAKLDRKVLMYVCPGKIKVVREMDELLQKVIEETGDGHDITYTLSVLFAKPDVPDPEDDDALESQPLADGKTPPACSSRNPKLGTEYDNQPARMDSTALRTSVSRQHNNQMISQSNDELKSISADMSTGDAKLILRPDGKPSNVPDGCQHDDDDDSEARQQVKVTHFLHPSTTGTVVENTAAALSPPQRDESPIAEAYPDFKLPLTSAECTRSSAFGNPDKPSSPTMKDDNNNTSGCATSARASSTSVAMQLDNSRLQTTPRHSGGTPCDNNMSPSPRLPPLALLDNVVVDPSRHHDHNNTDDCYATDNNNPSTQRSPELVETATATTCPARPFVARPPVVTIISHSKSTVLEAPTTYKAKLGEVTISYILKCEVLLVFTG</sequence>
<name>A0A397A834_APHAT</name>
<evidence type="ECO:0000259" key="7">
    <source>
        <dbReference type="PROSITE" id="PS50011"/>
    </source>
</evidence>
<dbReference type="PANTHER" id="PTHR24345">
    <property type="entry name" value="SERINE/THREONINE-PROTEIN KINASE PLK"/>
    <property type="match status" value="1"/>
</dbReference>
<dbReference type="Proteomes" id="UP000265427">
    <property type="component" value="Unassembled WGS sequence"/>
</dbReference>